<keyword evidence="13" id="KW-1185">Reference proteome</keyword>
<keyword evidence="5" id="KW-0862">Zinc</keyword>
<comment type="similarity">
    <text evidence="1">In the C-terminal section; belongs to the transposase 35 family.</text>
</comment>
<evidence type="ECO:0000256" key="4">
    <source>
        <dbReference type="ARBA" id="ARBA00022723"/>
    </source>
</evidence>
<keyword evidence="3" id="KW-0815">Transposition</keyword>
<evidence type="ECO:0000256" key="8">
    <source>
        <dbReference type="SAM" id="MobiDB-lite"/>
    </source>
</evidence>
<proteinExistence type="inferred from homology"/>
<dbReference type="PANTHER" id="PTHR30405:SF25">
    <property type="entry name" value="RNA-GUIDED DNA ENDONUCLEASE INSQ-RELATED"/>
    <property type="match status" value="1"/>
</dbReference>
<protein>
    <submittedName>
        <fullName evidence="12">IS200/IS605 family element transposase accessory protein TnpB</fullName>
    </submittedName>
</protein>
<feature type="compositionally biased region" description="Basic residues" evidence="8">
    <location>
        <begin position="212"/>
        <end position="230"/>
    </location>
</feature>
<dbReference type="GO" id="GO:0006310">
    <property type="term" value="P:DNA recombination"/>
    <property type="evidence" value="ECO:0007669"/>
    <property type="project" value="UniProtKB-KW"/>
</dbReference>
<dbReference type="GO" id="GO:0046872">
    <property type="term" value="F:metal ion binding"/>
    <property type="evidence" value="ECO:0007669"/>
    <property type="project" value="UniProtKB-KW"/>
</dbReference>
<dbReference type="InterPro" id="IPR010095">
    <property type="entry name" value="Cas12f1-like_TNB"/>
</dbReference>
<dbReference type="Pfam" id="PF12323">
    <property type="entry name" value="HTH_OrfB_IS605"/>
    <property type="match status" value="1"/>
</dbReference>
<organism evidence="12 13">
    <name type="scientific">Anaeromonas frigoriresistens</name>
    <dbReference type="NCBI Taxonomy" id="2683708"/>
    <lineage>
        <taxon>Bacteria</taxon>
        <taxon>Bacillati</taxon>
        <taxon>Bacillota</taxon>
        <taxon>Tissierellia</taxon>
        <taxon>Tissierellales</taxon>
        <taxon>Thermohalobacteraceae</taxon>
        <taxon>Anaeromonas</taxon>
    </lineage>
</organism>
<dbReference type="EMBL" id="WSFT01000036">
    <property type="protein sequence ID" value="MBS4538516.1"/>
    <property type="molecule type" value="Genomic_DNA"/>
</dbReference>
<feature type="domain" description="Transposase putative helix-turn-helix" evidence="11">
    <location>
        <begin position="1"/>
        <end position="43"/>
    </location>
</feature>
<evidence type="ECO:0000259" key="10">
    <source>
        <dbReference type="Pfam" id="PF07282"/>
    </source>
</evidence>
<accession>A0A942UY81</accession>
<dbReference type="NCBIfam" id="NF038281">
    <property type="entry name" value="IS200_TnpB"/>
    <property type="match status" value="1"/>
</dbReference>
<keyword evidence="7" id="KW-0233">DNA recombination</keyword>
<dbReference type="NCBIfam" id="TIGR01766">
    <property type="entry name" value="IS200/IS605 family accessory protein TnpB-like domain"/>
    <property type="match status" value="1"/>
</dbReference>
<feature type="region of interest" description="Disordered" evidence="8">
    <location>
        <begin position="196"/>
        <end position="230"/>
    </location>
</feature>
<evidence type="ECO:0000256" key="2">
    <source>
        <dbReference type="ARBA" id="ARBA00011044"/>
    </source>
</evidence>
<name>A0A942UY81_9FIRM</name>
<keyword evidence="4" id="KW-0479">Metal-binding</keyword>
<dbReference type="PANTHER" id="PTHR30405">
    <property type="entry name" value="TRANSPOSASE"/>
    <property type="match status" value="1"/>
</dbReference>
<evidence type="ECO:0000256" key="1">
    <source>
        <dbReference type="ARBA" id="ARBA00008761"/>
    </source>
</evidence>
<dbReference type="RefSeq" id="WP_203366442.1">
    <property type="nucleotide sequence ID" value="NZ_WSFT01000036.1"/>
</dbReference>
<feature type="domain" description="Cas12f1-like TNB" evidence="10">
    <location>
        <begin position="283"/>
        <end position="351"/>
    </location>
</feature>
<keyword evidence="6" id="KW-0238">DNA-binding</keyword>
<dbReference type="InterPro" id="IPR021027">
    <property type="entry name" value="Transposase_put_HTH"/>
</dbReference>
<dbReference type="InterPro" id="IPR051399">
    <property type="entry name" value="RNA-guided_DNA_endo/Transpos"/>
</dbReference>
<evidence type="ECO:0000313" key="13">
    <source>
        <dbReference type="Proteomes" id="UP000724672"/>
    </source>
</evidence>
<reference evidence="12" key="1">
    <citation type="submission" date="2019-12" db="EMBL/GenBank/DDBJ databases">
        <title>Clostridiaceae gen. nov. sp. nov., isolated from sediment in Xinjiang, China.</title>
        <authorList>
            <person name="Zhang R."/>
        </authorList>
    </citation>
    <scope>NUCLEOTIDE SEQUENCE</scope>
    <source>
        <strain evidence="12">D2Q-11</strain>
    </source>
</reference>
<evidence type="ECO:0000259" key="9">
    <source>
        <dbReference type="Pfam" id="PF01385"/>
    </source>
</evidence>
<evidence type="ECO:0000256" key="6">
    <source>
        <dbReference type="ARBA" id="ARBA00023125"/>
    </source>
</evidence>
<feature type="domain" description="Probable transposase IS891/IS1136/IS1341" evidence="9">
    <location>
        <begin position="156"/>
        <end position="271"/>
    </location>
</feature>
<sequence length="360" mass="42268">MQKAFKYRIYPNKAQKELIHKSIGCSRFVYNHFLAIANEEEYQSYNKYSKRLTSLKKEKPFLKEVDKFALQNSLRALDDSFKRFFKGQNKRPVFKNKKKAHMSYKTSLTNNNIEVGENYIKLPKLKKVRARIHREFEGQIINATISRTPTDKYYVSVCVEVDKPKAMEKTTNMVGLDLGLKRYLVTSEEKIIDNPRHLSKHEEKLAKEQRKLSKKKKGSNNYKKQKRKVAKIHEKVKNARQDFIHKLSYRLISENQVIAAESLKVKNMIKNKILAKHISDAAWGKFTSQLEYKADWYGRDYVKIDTFFPSSQTCSKCRYVNKKVKNLKIREWQCPVCGESHDRDINAAKNIKAEGLRNIS</sequence>
<gene>
    <name evidence="12" type="primary">tnpB</name>
    <name evidence="12" type="ORF">GOQ27_08570</name>
</gene>
<dbReference type="Pfam" id="PF07282">
    <property type="entry name" value="Cas12f1-like_TNB"/>
    <property type="match status" value="1"/>
</dbReference>
<dbReference type="InterPro" id="IPR001959">
    <property type="entry name" value="Transposase"/>
</dbReference>
<dbReference type="GO" id="GO:0003677">
    <property type="term" value="F:DNA binding"/>
    <property type="evidence" value="ECO:0007669"/>
    <property type="project" value="UniProtKB-KW"/>
</dbReference>
<evidence type="ECO:0000256" key="3">
    <source>
        <dbReference type="ARBA" id="ARBA00022578"/>
    </source>
</evidence>
<comment type="caution">
    <text evidence="12">The sequence shown here is derived from an EMBL/GenBank/DDBJ whole genome shotgun (WGS) entry which is preliminary data.</text>
</comment>
<dbReference type="Proteomes" id="UP000724672">
    <property type="component" value="Unassembled WGS sequence"/>
</dbReference>
<evidence type="ECO:0000256" key="7">
    <source>
        <dbReference type="ARBA" id="ARBA00023172"/>
    </source>
</evidence>
<feature type="compositionally biased region" description="Basic and acidic residues" evidence="8">
    <location>
        <begin position="196"/>
        <end position="211"/>
    </location>
</feature>
<comment type="similarity">
    <text evidence="2">In the N-terminal section; belongs to the transposase 2 family.</text>
</comment>
<evidence type="ECO:0000256" key="5">
    <source>
        <dbReference type="ARBA" id="ARBA00022833"/>
    </source>
</evidence>
<dbReference type="AlphaFoldDB" id="A0A942UY81"/>
<dbReference type="GO" id="GO:0032196">
    <property type="term" value="P:transposition"/>
    <property type="evidence" value="ECO:0007669"/>
    <property type="project" value="UniProtKB-KW"/>
</dbReference>
<evidence type="ECO:0000259" key="11">
    <source>
        <dbReference type="Pfam" id="PF12323"/>
    </source>
</evidence>
<dbReference type="NCBIfam" id="NF040570">
    <property type="entry name" value="guided_TnpB"/>
    <property type="match status" value="1"/>
</dbReference>
<dbReference type="Pfam" id="PF01385">
    <property type="entry name" value="OrfB_IS605"/>
    <property type="match status" value="1"/>
</dbReference>
<evidence type="ECO:0000313" key="12">
    <source>
        <dbReference type="EMBL" id="MBS4538516.1"/>
    </source>
</evidence>
<dbReference type="InterPro" id="IPR053522">
    <property type="entry name" value="RNA-guided_endonuclease_TnpB"/>
</dbReference>